<dbReference type="EMBL" id="MHMA01000037">
    <property type="protein sequence ID" value="OGZ19750.1"/>
    <property type="molecule type" value="Genomic_DNA"/>
</dbReference>
<reference evidence="2 3" key="1">
    <citation type="journal article" date="2016" name="Nat. Commun.">
        <title>Thousands of microbial genomes shed light on interconnected biogeochemical processes in an aquifer system.</title>
        <authorList>
            <person name="Anantharaman K."/>
            <person name="Brown C.T."/>
            <person name="Hug L.A."/>
            <person name="Sharon I."/>
            <person name="Castelle C.J."/>
            <person name="Probst A.J."/>
            <person name="Thomas B.C."/>
            <person name="Singh A."/>
            <person name="Wilkins M.J."/>
            <person name="Karaoz U."/>
            <person name="Brodie E.L."/>
            <person name="Williams K.H."/>
            <person name="Hubbard S.S."/>
            <person name="Banfield J.F."/>
        </authorList>
    </citation>
    <scope>NUCLEOTIDE SEQUENCE [LARGE SCALE GENOMIC DNA]</scope>
</reference>
<gene>
    <name evidence="2" type="ORF">A2654_02840</name>
</gene>
<protein>
    <submittedName>
        <fullName evidence="2">Uncharacterized protein</fullName>
    </submittedName>
</protein>
<keyword evidence="1" id="KW-1133">Transmembrane helix</keyword>
<comment type="caution">
    <text evidence="2">The sequence shown here is derived from an EMBL/GenBank/DDBJ whole genome shotgun (WGS) entry which is preliminary data.</text>
</comment>
<evidence type="ECO:0000313" key="3">
    <source>
        <dbReference type="Proteomes" id="UP000178721"/>
    </source>
</evidence>
<evidence type="ECO:0000313" key="2">
    <source>
        <dbReference type="EMBL" id="OGZ19750.1"/>
    </source>
</evidence>
<sequence length="78" mass="9383">MCKIHKAPYPLWQYPIIFSFLFAYLIKIRFKIRAVISWRREIGVISKEHKVTFSDIMSFGHWAVGETMNGWWNPPRLK</sequence>
<keyword evidence="1" id="KW-0812">Transmembrane</keyword>
<evidence type="ECO:0000256" key="1">
    <source>
        <dbReference type="SAM" id="Phobius"/>
    </source>
</evidence>
<name>A0A1G2E317_9BACT</name>
<keyword evidence="1" id="KW-0472">Membrane</keyword>
<feature type="transmembrane region" description="Helical" evidence="1">
    <location>
        <begin position="12"/>
        <end position="30"/>
    </location>
</feature>
<accession>A0A1G2E317</accession>
<organism evidence="2 3">
    <name type="scientific">Candidatus Nealsonbacteria bacterium RIFCSPHIGHO2_01_FULL_43_31</name>
    <dbReference type="NCBI Taxonomy" id="1801665"/>
    <lineage>
        <taxon>Bacteria</taxon>
        <taxon>Candidatus Nealsoniibacteriota</taxon>
    </lineage>
</organism>
<dbReference type="AlphaFoldDB" id="A0A1G2E317"/>
<dbReference type="Proteomes" id="UP000178721">
    <property type="component" value="Unassembled WGS sequence"/>
</dbReference>
<proteinExistence type="predicted"/>